<feature type="compositionally biased region" description="Basic residues" evidence="1">
    <location>
        <begin position="160"/>
        <end position="172"/>
    </location>
</feature>
<comment type="caution">
    <text evidence="2">The sequence shown here is derived from an EMBL/GenBank/DDBJ whole genome shotgun (WGS) entry which is preliminary data.</text>
</comment>
<reference evidence="2" key="2">
    <citation type="submission" date="2018-07" db="EMBL/GenBank/DDBJ databases">
        <authorList>
            <person name="Mckenzie S.K."/>
            <person name="Kronauer D.J.C."/>
        </authorList>
    </citation>
    <scope>NUCLEOTIDE SEQUENCE</scope>
    <source>
        <strain evidence="2">Clonal line C1</strain>
    </source>
</reference>
<evidence type="ECO:0000313" key="2">
    <source>
        <dbReference type="EMBL" id="RLU26359.1"/>
    </source>
</evidence>
<sequence>MATWVIEEHPEFRRWQRISVVQFLCDRERGIRGTNERHVRQGLIQGEQHSKEPGLYTGYSDVIMNVLGPAGSGRCFELLMMRNWYSLCDMLITYPYYNFPDLKIDWTDDSWIYDEYNDPWVLRKMNYRTLVRRSVSRTNATQALVSHGYVHIADGRAARNRRGQPLARRPRSRGSSAVEVEGVSEGASRLHVDRAHEGPLRSRWRGSAQAAWNRRMGKRRRRKRGRKEKGLDVQWLSVEVIKLLKV</sequence>
<dbReference type="Proteomes" id="UP000279307">
    <property type="component" value="Chromosome 1"/>
</dbReference>
<reference evidence="2" key="1">
    <citation type="journal article" date="2018" name="Genome Res.">
        <title>The genomic architecture and molecular evolution of ant odorant receptors.</title>
        <authorList>
            <person name="McKenzie S.K."/>
            <person name="Kronauer D.J.C."/>
        </authorList>
    </citation>
    <scope>NUCLEOTIDE SEQUENCE [LARGE SCALE GENOMIC DNA]</scope>
    <source>
        <strain evidence="2">Clonal line C1</strain>
    </source>
</reference>
<feature type="region of interest" description="Disordered" evidence="1">
    <location>
        <begin position="208"/>
        <end position="228"/>
    </location>
</feature>
<dbReference type="AlphaFoldDB" id="A0A3L8E2D5"/>
<evidence type="ECO:0000256" key="1">
    <source>
        <dbReference type="SAM" id="MobiDB-lite"/>
    </source>
</evidence>
<proteinExistence type="predicted"/>
<feature type="compositionally biased region" description="Basic residues" evidence="1">
    <location>
        <begin position="215"/>
        <end position="227"/>
    </location>
</feature>
<protein>
    <submittedName>
        <fullName evidence="2">Uncharacterized protein</fullName>
    </submittedName>
</protein>
<name>A0A3L8E2D5_OOCBI</name>
<gene>
    <name evidence="2" type="ORF">DMN91_000153</name>
</gene>
<organism evidence="2">
    <name type="scientific">Ooceraea biroi</name>
    <name type="common">Clonal raider ant</name>
    <name type="synonym">Cerapachys biroi</name>
    <dbReference type="NCBI Taxonomy" id="2015173"/>
    <lineage>
        <taxon>Eukaryota</taxon>
        <taxon>Metazoa</taxon>
        <taxon>Ecdysozoa</taxon>
        <taxon>Arthropoda</taxon>
        <taxon>Hexapoda</taxon>
        <taxon>Insecta</taxon>
        <taxon>Pterygota</taxon>
        <taxon>Neoptera</taxon>
        <taxon>Endopterygota</taxon>
        <taxon>Hymenoptera</taxon>
        <taxon>Apocrita</taxon>
        <taxon>Aculeata</taxon>
        <taxon>Formicoidea</taxon>
        <taxon>Formicidae</taxon>
        <taxon>Dorylinae</taxon>
        <taxon>Ooceraea</taxon>
    </lineage>
</organism>
<dbReference type="EMBL" id="QOIP01000001">
    <property type="protein sequence ID" value="RLU26359.1"/>
    <property type="molecule type" value="Genomic_DNA"/>
</dbReference>
<feature type="region of interest" description="Disordered" evidence="1">
    <location>
        <begin position="160"/>
        <end position="182"/>
    </location>
</feature>
<accession>A0A3L8E2D5</accession>